<keyword evidence="2" id="KW-0812">Transmembrane</keyword>
<evidence type="ECO:0000256" key="2">
    <source>
        <dbReference type="SAM" id="Phobius"/>
    </source>
</evidence>
<dbReference type="EMBL" id="BMAT01005015">
    <property type="protein sequence ID" value="GFR85373.1"/>
    <property type="molecule type" value="Genomic_DNA"/>
</dbReference>
<dbReference type="Pfam" id="PF13383">
    <property type="entry name" value="Methyltransf_22"/>
    <property type="match status" value="1"/>
</dbReference>
<dbReference type="SUPFAM" id="SSF53335">
    <property type="entry name" value="S-adenosyl-L-methionine-dependent methyltransferases"/>
    <property type="match status" value="1"/>
</dbReference>
<dbReference type="PANTHER" id="PTHR32026:SF10">
    <property type="entry name" value="METHYLTRANSFERASE-LIKE PROTEIN 24-RELATED"/>
    <property type="match status" value="1"/>
</dbReference>
<organism evidence="4 5">
    <name type="scientific">Elysia marginata</name>
    <dbReference type="NCBI Taxonomy" id="1093978"/>
    <lineage>
        <taxon>Eukaryota</taxon>
        <taxon>Metazoa</taxon>
        <taxon>Spiralia</taxon>
        <taxon>Lophotrochozoa</taxon>
        <taxon>Mollusca</taxon>
        <taxon>Gastropoda</taxon>
        <taxon>Heterobranchia</taxon>
        <taxon>Euthyneura</taxon>
        <taxon>Panpulmonata</taxon>
        <taxon>Sacoglossa</taxon>
        <taxon>Placobranchoidea</taxon>
        <taxon>Plakobranchidae</taxon>
        <taxon>Elysia</taxon>
    </lineage>
</organism>
<reference evidence="4 5" key="1">
    <citation type="journal article" date="2021" name="Elife">
        <title>Chloroplast acquisition without the gene transfer in kleptoplastic sea slugs, Plakobranchus ocellatus.</title>
        <authorList>
            <person name="Maeda T."/>
            <person name="Takahashi S."/>
            <person name="Yoshida T."/>
            <person name="Shimamura S."/>
            <person name="Takaki Y."/>
            <person name="Nagai Y."/>
            <person name="Toyoda A."/>
            <person name="Suzuki Y."/>
            <person name="Arimoto A."/>
            <person name="Ishii H."/>
            <person name="Satoh N."/>
            <person name="Nishiyama T."/>
            <person name="Hasebe M."/>
            <person name="Maruyama T."/>
            <person name="Minagawa J."/>
            <person name="Obokata J."/>
            <person name="Shigenobu S."/>
        </authorList>
    </citation>
    <scope>NUCLEOTIDE SEQUENCE [LARGE SCALE GENOMIC DNA]</scope>
</reference>
<dbReference type="InterPro" id="IPR029063">
    <property type="entry name" value="SAM-dependent_MTases_sf"/>
</dbReference>
<keyword evidence="2" id="KW-1133">Transmembrane helix</keyword>
<protein>
    <submittedName>
        <fullName evidence="4">Methyltransferase-like protein 24</fullName>
    </submittedName>
</protein>
<evidence type="ECO:0000259" key="3">
    <source>
        <dbReference type="Pfam" id="PF13383"/>
    </source>
</evidence>
<sequence length="343" mass="39531">MLLHRRLVQGGILVASHLMLAIILLLYMDVLPLKPKAMTRSLDPRCAETTTVSSSNIGKNRSLPQSNVTSTTQLSHSYTTPMPPPHSNAIEIPDIGVLKNMSLVDLIRLYQSYIVAPQVTCNAVTRMGRLLDGGWELCEDPQYKPPKDDCLVYSYGIDNDFSFDDDMASYGCEVHSFDPTMETHGDFVRGMQVYFHMRGIGGSNRHMKIQKNNRIIRAKVDTIATHRRMYQHESERRRLDVVKIDVEGYEFEALMTSLDDGSLADTRQLNFETHLMLARQEPYRRDYIKYLILLKKVYDSGFRIYTTHRNYVHSRFFSSADRKYHAFCHEVHTVNILNRNTNT</sequence>
<keyword evidence="4" id="KW-0489">Methyltransferase</keyword>
<accession>A0AAV4GHZ7</accession>
<dbReference type="InterPro" id="IPR026913">
    <property type="entry name" value="METTL24"/>
</dbReference>
<gene>
    <name evidence="4" type="ORF">ElyMa_002439600</name>
</gene>
<dbReference type="InterPro" id="IPR025714">
    <property type="entry name" value="Methyltranfer_dom"/>
</dbReference>
<evidence type="ECO:0000313" key="4">
    <source>
        <dbReference type="EMBL" id="GFR85373.1"/>
    </source>
</evidence>
<keyword evidence="4" id="KW-0808">Transferase</keyword>
<proteinExistence type="predicted"/>
<dbReference type="PANTHER" id="PTHR32026">
    <property type="entry name" value="METHYLTRANSFERASE-LIKE PROTEIN 24"/>
    <property type="match status" value="1"/>
</dbReference>
<dbReference type="GO" id="GO:0008168">
    <property type="term" value="F:methyltransferase activity"/>
    <property type="evidence" value="ECO:0007669"/>
    <property type="project" value="UniProtKB-KW"/>
</dbReference>
<name>A0AAV4GHZ7_9GAST</name>
<dbReference type="Proteomes" id="UP000762676">
    <property type="component" value="Unassembled WGS sequence"/>
</dbReference>
<dbReference type="AlphaFoldDB" id="A0AAV4GHZ7"/>
<feature type="compositionally biased region" description="Polar residues" evidence="1">
    <location>
        <begin position="49"/>
        <end position="80"/>
    </location>
</feature>
<feature type="domain" description="Methyltransferase" evidence="3">
    <location>
        <begin position="115"/>
        <end position="280"/>
    </location>
</feature>
<feature type="transmembrane region" description="Helical" evidence="2">
    <location>
        <begin position="7"/>
        <end position="28"/>
    </location>
</feature>
<evidence type="ECO:0000256" key="1">
    <source>
        <dbReference type="SAM" id="MobiDB-lite"/>
    </source>
</evidence>
<feature type="region of interest" description="Disordered" evidence="1">
    <location>
        <begin position="49"/>
        <end position="86"/>
    </location>
</feature>
<comment type="caution">
    <text evidence="4">The sequence shown here is derived from an EMBL/GenBank/DDBJ whole genome shotgun (WGS) entry which is preliminary data.</text>
</comment>
<keyword evidence="5" id="KW-1185">Reference proteome</keyword>
<keyword evidence="2" id="KW-0472">Membrane</keyword>
<dbReference type="GO" id="GO:0032259">
    <property type="term" value="P:methylation"/>
    <property type="evidence" value="ECO:0007669"/>
    <property type="project" value="UniProtKB-KW"/>
</dbReference>
<evidence type="ECO:0000313" key="5">
    <source>
        <dbReference type="Proteomes" id="UP000762676"/>
    </source>
</evidence>